<evidence type="ECO:0000313" key="2">
    <source>
        <dbReference type="EMBL" id="EYD74834.1"/>
    </source>
</evidence>
<proteinExistence type="predicted"/>
<evidence type="ECO:0000256" key="1">
    <source>
        <dbReference type="SAM" id="MobiDB-lite"/>
    </source>
</evidence>
<gene>
    <name evidence="2" type="ORF">Rumeso_03601</name>
</gene>
<dbReference type="AlphaFoldDB" id="A0A017HM26"/>
<dbReference type="Proteomes" id="UP000019666">
    <property type="component" value="Unassembled WGS sequence"/>
</dbReference>
<protein>
    <submittedName>
        <fullName evidence="2">Uncharacterized protein</fullName>
    </submittedName>
</protein>
<keyword evidence="3" id="KW-1185">Reference proteome</keyword>
<sequence length="141" mass="15701">MAHPRKDDLSKRKRWEIYVTPFERLRIEEGARGMGLPIGAAAAKAFGGVQHVERADWREIVRLLTDVDRGMGDLLLAMRDREDPLDAIEVAAALVSLDRAVRAQAMPWTLREDEADEPQEEASDELREGQGARGPSGEAEP</sequence>
<feature type="region of interest" description="Disordered" evidence="1">
    <location>
        <begin position="107"/>
        <end position="141"/>
    </location>
</feature>
<dbReference type="EMBL" id="AOSK01000103">
    <property type="protein sequence ID" value="EYD74834.1"/>
    <property type="molecule type" value="Genomic_DNA"/>
</dbReference>
<accession>A0A017HM26</accession>
<feature type="compositionally biased region" description="Acidic residues" evidence="1">
    <location>
        <begin position="113"/>
        <end position="123"/>
    </location>
</feature>
<evidence type="ECO:0000313" key="3">
    <source>
        <dbReference type="Proteomes" id="UP000019666"/>
    </source>
</evidence>
<dbReference type="HOGENOM" id="CLU_1823897_0_0_5"/>
<comment type="caution">
    <text evidence="2">The sequence shown here is derived from an EMBL/GenBank/DDBJ whole genome shotgun (WGS) entry which is preliminary data.</text>
</comment>
<organism evidence="2 3">
    <name type="scientific">Rubellimicrobium mesophilum DSM 19309</name>
    <dbReference type="NCBI Taxonomy" id="442562"/>
    <lineage>
        <taxon>Bacteria</taxon>
        <taxon>Pseudomonadati</taxon>
        <taxon>Pseudomonadota</taxon>
        <taxon>Alphaproteobacteria</taxon>
        <taxon>Rhodobacterales</taxon>
        <taxon>Roseobacteraceae</taxon>
        <taxon>Rubellimicrobium</taxon>
    </lineage>
</organism>
<dbReference type="RefSeq" id="WP_037281921.1">
    <property type="nucleotide sequence ID" value="NZ_KK088596.1"/>
</dbReference>
<reference evidence="2 3" key="1">
    <citation type="submission" date="2013-02" db="EMBL/GenBank/DDBJ databases">
        <authorList>
            <person name="Fiebig A."/>
            <person name="Goeker M."/>
            <person name="Klenk H.-P.P."/>
        </authorList>
    </citation>
    <scope>NUCLEOTIDE SEQUENCE [LARGE SCALE GENOMIC DNA]</scope>
    <source>
        <strain evidence="2 3">DSM 19309</strain>
    </source>
</reference>
<name>A0A017HM26_9RHOB</name>